<keyword evidence="2" id="KW-1185">Reference proteome</keyword>
<dbReference type="Pfam" id="PF11249">
    <property type="entry name" value="DUF3047"/>
    <property type="match status" value="1"/>
</dbReference>
<evidence type="ECO:0000313" key="2">
    <source>
        <dbReference type="Proteomes" id="UP001321825"/>
    </source>
</evidence>
<reference evidence="2" key="1">
    <citation type="journal article" date="2024" name="Int. J. Syst. Evol. Microbiol.">
        <title>Methylomarinovum tepidoasis sp. nov., a moderately thermophilic methanotroph of the family Methylothermaceae isolated from a deep-sea hydrothermal field.</title>
        <authorList>
            <person name="Hirayama H."/>
            <person name="Takaki Y."/>
            <person name="Abe M."/>
            <person name="Miyazaki M."/>
            <person name="Uematsu K."/>
            <person name="Matsui Y."/>
            <person name="Takai K."/>
        </authorList>
    </citation>
    <scope>NUCLEOTIDE SEQUENCE [LARGE SCALE GENOMIC DNA]</scope>
    <source>
        <strain evidence="2">IT-9</strain>
    </source>
</reference>
<dbReference type="Proteomes" id="UP001321825">
    <property type="component" value="Chromosome"/>
</dbReference>
<dbReference type="RefSeq" id="WP_317704352.1">
    <property type="nucleotide sequence ID" value="NZ_AP024714.1"/>
</dbReference>
<sequence length="244" mass="26910">MKRPWPMLLFLSAALAEPTVDVGVFTQAAASPPPPWHVVTFAGRPPTRYRIRPWDGEMAIEAISEAGMALLARPIDVDLDKTPVLCWRWRIDTPVAGADLSRKSGDDYAARVYVAFRLPPESLDWFTRSKLALARRVFGKAVPDAALNYVWDNRHPPGTMRPNAYTERAMMIVVESGAPKAGRWVSEARNVRIDARRAFGDLPFEAVLLAVAADSDDTGGHAHAGFARLCFVARPEQCGRDDSA</sequence>
<name>A0AAU9CJW9_9GAMM</name>
<dbReference type="KEGG" id="mcau:MIT9_P1513"/>
<dbReference type="InterPro" id="IPR021409">
    <property type="entry name" value="DUF3047"/>
</dbReference>
<evidence type="ECO:0008006" key="3">
    <source>
        <dbReference type="Google" id="ProtNLM"/>
    </source>
</evidence>
<gene>
    <name evidence="1" type="ORF">MIT9_P1513</name>
</gene>
<accession>A0AAU9CJW9</accession>
<dbReference type="EMBL" id="AP024714">
    <property type="protein sequence ID" value="BCX81931.1"/>
    <property type="molecule type" value="Genomic_DNA"/>
</dbReference>
<proteinExistence type="predicted"/>
<evidence type="ECO:0000313" key="1">
    <source>
        <dbReference type="EMBL" id="BCX81931.1"/>
    </source>
</evidence>
<dbReference type="AlphaFoldDB" id="A0AAU9CJW9"/>
<protein>
    <recommendedName>
        <fullName evidence="3">DUF3047 domain-containing protein</fullName>
    </recommendedName>
</protein>
<organism evidence="1 2">
    <name type="scientific">Methylomarinovum caldicuralii</name>
    <dbReference type="NCBI Taxonomy" id="438856"/>
    <lineage>
        <taxon>Bacteria</taxon>
        <taxon>Pseudomonadati</taxon>
        <taxon>Pseudomonadota</taxon>
        <taxon>Gammaproteobacteria</taxon>
        <taxon>Methylococcales</taxon>
        <taxon>Methylothermaceae</taxon>
        <taxon>Methylomarinovum</taxon>
    </lineage>
</organism>